<dbReference type="Proteomes" id="UP000265663">
    <property type="component" value="Unassembled WGS sequence"/>
</dbReference>
<evidence type="ECO:0000313" key="1">
    <source>
        <dbReference type="EMBL" id="RMZ68929.1"/>
    </source>
</evidence>
<dbReference type="OrthoDB" id="3942738at2759"/>
<gene>
    <name evidence="1" type="ORF">GMOD_00002823</name>
</gene>
<proteinExistence type="predicted"/>
<dbReference type="EMBL" id="KE747817">
    <property type="protein sequence ID" value="RMZ68929.1"/>
    <property type="molecule type" value="Genomic_DNA"/>
</dbReference>
<organism evidence="1 2">
    <name type="scientific">Pyrenophora seminiperda CCB06</name>
    <dbReference type="NCBI Taxonomy" id="1302712"/>
    <lineage>
        <taxon>Eukaryota</taxon>
        <taxon>Fungi</taxon>
        <taxon>Dikarya</taxon>
        <taxon>Ascomycota</taxon>
        <taxon>Pezizomycotina</taxon>
        <taxon>Dothideomycetes</taxon>
        <taxon>Pleosporomycetidae</taxon>
        <taxon>Pleosporales</taxon>
        <taxon>Pleosporineae</taxon>
        <taxon>Pleosporaceae</taxon>
        <taxon>Pyrenophora</taxon>
    </lineage>
</organism>
<evidence type="ECO:0000313" key="2">
    <source>
        <dbReference type="Proteomes" id="UP000265663"/>
    </source>
</evidence>
<dbReference type="AlphaFoldDB" id="A0A3M7M3E4"/>
<accession>A0A3M7M3E4</accession>
<name>A0A3M7M3E4_9PLEO</name>
<sequence length="93" mass="10216">MHATPFFPHFFINISTTTTGIEAAIAVIESLKLGDHFIYTNIAAKYDCDRSTLSRRHQGLTTAHNSTCNSRINSSGSISFSELIVSISIILLQ</sequence>
<reference evidence="1 2" key="1">
    <citation type="journal article" date="2014" name="PLoS ONE">
        <title>De novo Genome Assembly of the Fungal Plant Pathogen Pyrenophora semeniperda.</title>
        <authorList>
            <person name="Soliai M.M."/>
            <person name="Meyer S.E."/>
            <person name="Udall J.A."/>
            <person name="Elzinga D.E."/>
            <person name="Hermansen R.A."/>
            <person name="Bodily P.M."/>
            <person name="Hart A.A."/>
            <person name="Coleman C.E."/>
        </authorList>
    </citation>
    <scope>NUCLEOTIDE SEQUENCE [LARGE SCALE GENOMIC DNA]</scope>
    <source>
        <strain evidence="1 2">CCB06</strain>
        <tissue evidence="1">Mycelium</tissue>
    </source>
</reference>
<protein>
    <submittedName>
        <fullName evidence="1">Pogo transposable</fullName>
    </submittedName>
</protein>
<keyword evidence="2" id="KW-1185">Reference proteome</keyword>